<dbReference type="RefSeq" id="XP_025595902.1">
    <property type="nucleotide sequence ID" value="XM_025744381.1"/>
</dbReference>
<dbReference type="GO" id="GO:0005739">
    <property type="term" value="C:mitochondrion"/>
    <property type="evidence" value="ECO:0007669"/>
    <property type="project" value="InterPro"/>
</dbReference>
<evidence type="ECO:0000313" key="2">
    <source>
        <dbReference type="Proteomes" id="UP000245946"/>
    </source>
</evidence>
<evidence type="ECO:0000313" key="1">
    <source>
        <dbReference type="EMBL" id="PWN95623.1"/>
    </source>
</evidence>
<dbReference type="PANTHER" id="PTHR34561">
    <property type="entry name" value="NADH DEHYDROGENASE [UBIQUINONE] 1 ALPHA SUBCOMPLEX ASSEMBLY FACTOR 8"/>
    <property type="match status" value="1"/>
</dbReference>
<protein>
    <recommendedName>
        <fullName evidence="3">CHCH domain-containing protein</fullName>
    </recommendedName>
</protein>
<gene>
    <name evidence="1" type="ORF">FA09DRAFT_340948</name>
</gene>
<dbReference type="OrthoDB" id="3821113at2759"/>
<keyword evidence="2" id="KW-1185">Reference proteome</keyword>
<dbReference type="EMBL" id="KZ819303">
    <property type="protein sequence ID" value="PWN95623.1"/>
    <property type="molecule type" value="Genomic_DNA"/>
</dbReference>
<dbReference type="InterPro" id="IPR034595">
    <property type="entry name" value="NDUFAF8"/>
</dbReference>
<dbReference type="Proteomes" id="UP000245946">
    <property type="component" value="Unassembled WGS sequence"/>
</dbReference>
<evidence type="ECO:0008006" key="3">
    <source>
        <dbReference type="Google" id="ProtNLM"/>
    </source>
</evidence>
<sequence>MPVATLPLAAPARTRNLQPVMALGRSVGACSASARMYGACVLANYEEVQKDMCAAVFAEFKNCVQKEMRRKW</sequence>
<name>A0A316Z660_9BASI</name>
<dbReference type="GeneID" id="37271925"/>
<dbReference type="GO" id="GO:0032981">
    <property type="term" value="P:mitochondrial respiratory chain complex I assembly"/>
    <property type="evidence" value="ECO:0007669"/>
    <property type="project" value="InterPro"/>
</dbReference>
<proteinExistence type="predicted"/>
<organism evidence="1 2">
    <name type="scientific">Tilletiopsis washingtonensis</name>
    <dbReference type="NCBI Taxonomy" id="58919"/>
    <lineage>
        <taxon>Eukaryota</taxon>
        <taxon>Fungi</taxon>
        <taxon>Dikarya</taxon>
        <taxon>Basidiomycota</taxon>
        <taxon>Ustilaginomycotina</taxon>
        <taxon>Exobasidiomycetes</taxon>
        <taxon>Entylomatales</taxon>
        <taxon>Entylomatales incertae sedis</taxon>
        <taxon>Tilletiopsis</taxon>
    </lineage>
</organism>
<accession>A0A316Z660</accession>
<dbReference type="PANTHER" id="PTHR34561:SF1">
    <property type="entry name" value="NADH DEHYDROGENASE [UBIQUINONE] 1 ALPHA SUBCOMPLEX ASSEMBLY FACTOR 8"/>
    <property type="match status" value="1"/>
</dbReference>
<dbReference type="STRING" id="58919.A0A316Z660"/>
<dbReference type="AlphaFoldDB" id="A0A316Z660"/>
<reference evidence="1 2" key="1">
    <citation type="journal article" date="2018" name="Mol. Biol. Evol.">
        <title>Broad Genomic Sampling Reveals a Smut Pathogenic Ancestry of the Fungal Clade Ustilaginomycotina.</title>
        <authorList>
            <person name="Kijpornyongpan T."/>
            <person name="Mondo S.J."/>
            <person name="Barry K."/>
            <person name="Sandor L."/>
            <person name="Lee J."/>
            <person name="Lipzen A."/>
            <person name="Pangilinan J."/>
            <person name="LaButti K."/>
            <person name="Hainaut M."/>
            <person name="Henrissat B."/>
            <person name="Grigoriev I.V."/>
            <person name="Spatafora J.W."/>
            <person name="Aime M.C."/>
        </authorList>
    </citation>
    <scope>NUCLEOTIDE SEQUENCE [LARGE SCALE GENOMIC DNA]</scope>
    <source>
        <strain evidence="1 2">MCA 4186</strain>
    </source>
</reference>